<dbReference type="AlphaFoldDB" id="A0A9P0ZIZ4"/>
<evidence type="ECO:0000313" key="1">
    <source>
        <dbReference type="EMBL" id="CAH9103289.1"/>
    </source>
</evidence>
<comment type="caution">
    <text evidence="1">The sequence shown here is derived from an EMBL/GenBank/DDBJ whole genome shotgun (WGS) entry which is preliminary data.</text>
</comment>
<keyword evidence="2" id="KW-1185">Reference proteome</keyword>
<dbReference type="EMBL" id="CAMAPE010000045">
    <property type="protein sequence ID" value="CAH9103289.1"/>
    <property type="molecule type" value="Genomic_DNA"/>
</dbReference>
<accession>A0A9P0ZIZ4</accession>
<proteinExistence type="predicted"/>
<name>A0A9P0ZIZ4_CUSEU</name>
<dbReference type="Proteomes" id="UP001152484">
    <property type="component" value="Unassembled WGS sequence"/>
</dbReference>
<dbReference type="OrthoDB" id="1296716at2759"/>
<protein>
    <submittedName>
        <fullName evidence="1">Uncharacterized protein</fullName>
    </submittedName>
</protein>
<evidence type="ECO:0000313" key="2">
    <source>
        <dbReference type="Proteomes" id="UP001152484"/>
    </source>
</evidence>
<dbReference type="CDD" id="cd09272">
    <property type="entry name" value="RNase_HI_RT_Ty1"/>
    <property type="match status" value="1"/>
</dbReference>
<organism evidence="1 2">
    <name type="scientific">Cuscuta europaea</name>
    <name type="common">European dodder</name>
    <dbReference type="NCBI Taxonomy" id="41803"/>
    <lineage>
        <taxon>Eukaryota</taxon>
        <taxon>Viridiplantae</taxon>
        <taxon>Streptophyta</taxon>
        <taxon>Embryophyta</taxon>
        <taxon>Tracheophyta</taxon>
        <taxon>Spermatophyta</taxon>
        <taxon>Magnoliopsida</taxon>
        <taxon>eudicotyledons</taxon>
        <taxon>Gunneridae</taxon>
        <taxon>Pentapetalae</taxon>
        <taxon>asterids</taxon>
        <taxon>lamiids</taxon>
        <taxon>Solanales</taxon>
        <taxon>Convolvulaceae</taxon>
        <taxon>Cuscuteae</taxon>
        <taxon>Cuscuta</taxon>
        <taxon>Cuscuta subgen. Cuscuta</taxon>
    </lineage>
</organism>
<reference evidence="1" key="1">
    <citation type="submission" date="2022-07" db="EMBL/GenBank/DDBJ databases">
        <authorList>
            <person name="Macas J."/>
            <person name="Novak P."/>
            <person name="Neumann P."/>
        </authorList>
    </citation>
    <scope>NUCLEOTIDE SEQUENCE</scope>
</reference>
<gene>
    <name evidence="1" type="ORF">CEURO_LOCUS16063</name>
</gene>
<dbReference type="PANTHER" id="PTHR11439:SF467">
    <property type="entry name" value="INTEGRASE CATALYTIC DOMAIN-CONTAINING PROTEIN"/>
    <property type="match status" value="1"/>
</dbReference>
<dbReference type="PANTHER" id="PTHR11439">
    <property type="entry name" value="GAG-POL-RELATED RETROTRANSPOSON"/>
    <property type="match status" value="1"/>
</dbReference>
<sequence length="229" mass="25727">MKLIPYASVVGSLMYAQVCTRPDIAYVSGMLGRYQSNPGLDHWKAAKKVLRYLQGTKEYKLTYQRSINLEVVGYCDSDFAKCKDDRKSTSGYIFLLSGGPISWKSHKQRLTTTSTMMAEYVTVYNVTCHGMLLRNLIKGFKVVNFVSRPLRIYCDNSAAVSFSNNNSSSGAGLFLDTKYLFVRESVEENENCIIHISTNDMPADPLTKGLPPSIFQRHVTNMGFIKDPV</sequence>